<dbReference type="PRINTS" id="PR00081">
    <property type="entry name" value="GDHRDH"/>
</dbReference>
<dbReference type="Gene3D" id="3.40.50.720">
    <property type="entry name" value="NAD(P)-binding Rossmann-like Domain"/>
    <property type="match status" value="1"/>
</dbReference>
<dbReference type="KEGG" id="fcy:FRACYDRAFT_260140"/>
<evidence type="ECO:0000256" key="1">
    <source>
        <dbReference type="ARBA" id="ARBA00023002"/>
    </source>
</evidence>
<dbReference type="InParanoid" id="A0A1E7FP24"/>
<dbReference type="SUPFAM" id="SSF51735">
    <property type="entry name" value="NAD(P)-binding Rossmann-fold domains"/>
    <property type="match status" value="1"/>
</dbReference>
<keyword evidence="4" id="KW-1185">Reference proteome</keyword>
<name>A0A1E7FP24_9STRA</name>
<keyword evidence="1" id="KW-0560">Oxidoreductase</keyword>
<dbReference type="GO" id="GO:0016491">
    <property type="term" value="F:oxidoreductase activity"/>
    <property type="evidence" value="ECO:0007669"/>
    <property type="project" value="UniProtKB-KW"/>
</dbReference>
<protein>
    <submittedName>
        <fullName evidence="3">NAD(P)-binding protein</fullName>
    </submittedName>
</protein>
<evidence type="ECO:0000313" key="4">
    <source>
        <dbReference type="Proteomes" id="UP000095751"/>
    </source>
</evidence>
<dbReference type="Pfam" id="PF01370">
    <property type="entry name" value="Epimerase"/>
    <property type="match status" value="1"/>
</dbReference>
<dbReference type="Proteomes" id="UP000095751">
    <property type="component" value="Unassembled WGS sequence"/>
</dbReference>
<proteinExistence type="predicted"/>
<dbReference type="InterPro" id="IPR036291">
    <property type="entry name" value="NAD(P)-bd_dom_sf"/>
</dbReference>
<dbReference type="InterPro" id="IPR002347">
    <property type="entry name" value="SDR_fam"/>
</dbReference>
<accession>A0A1E7FP24</accession>
<gene>
    <name evidence="3" type="ORF">FRACYDRAFT_260140</name>
</gene>
<evidence type="ECO:0000313" key="3">
    <source>
        <dbReference type="EMBL" id="OEU19874.1"/>
    </source>
</evidence>
<evidence type="ECO:0000259" key="2">
    <source>
        <dbReference type="Pfam" id="PF01370"/>
    </source>
</evidence>
<dbReference type="AlphaFoldDB" id="A0A1E7FP24"/>
<dbReference type="InterPro" id="IPR001509">
    <property type="entry name" value="Epimerase_deHydtase"/>
</dbReference>
<feature type="domain" description="NAD-dependent epimerase/dehydratase" evidence="2">
    <location>
        <begin position="55"/>
        <end position="197"/>
    </location>
</feature>
<dbReference type="OrthoDB" id="191139at2759"/>
<dbReference type="PANTHER" id="PTHR43157:SF31">
    <property type="entry name" value="PHOSPHATIDYLINOSITOL-GLYCAN BIOSYNTHESIS CLASS F PROTEIN"/>
    <property type="match status" value="1"/>
</dbReference>
<sequence length="313" mass="34385">MSSRGRTAIRRLGLAVVGLPPLLALPAAAIYREKHRPKLPKEYTLQDLRGKTVVATGASSGIGRATVSKLRDLGANVQSGSRSEGNLDLADLSSVKEFVKSIEKCDVVLACAAEICTKKGETSVDGFDKTFATNHIGLQALLVEIEKKNIHPSRVVIVGSKLERNGLVDPDIVKKENGTRLNDRPDEQYTAVKHYSDTKLCNQMLTTSLVERWPETKVFSVSPGMVDTDLWRNFPAWFQILTWPVRKVALRTSEDAALGVLYACASEEAGEQKSGTFFVDGSVELASEDSRDAEKAGRLWKVVEDLIRERGQM</sequence>
<dbReference type="PANTHER" id="PTHR43157">
    <property type="entry name" value="PHOSPHATIDYLINOSITOL-GLYCAN BIOSYNTHESIS CLASS F PROTEIN-RELATED"/>
    <property type="match status" value="1"/>
</dbReference>
<reference evidence="3 4" key="1">
    <citation type="submission" date="2016-09" db="EMBL/GenBank/DDBJ databases">
        <title>Extensive genetic diversity and differential bi-allelic expression allows diatom success in the polar Southern Ocean.</title>
        <authorList>
            <consortium name="DOE Joint Genome Institute"/>
            <person name="Mock T."/>
            <person name="Otillar R.P."/>
            <person name="Strauss J."/>
            <person name="Dupont C."/>
            <person name="Frickenhaus S."/>
            <person name="Maumus F."/>
            <person name="Mcmullan M."/>
            <person name="Sanges R."/>
            <person name="Schmutz J."/>
            <person name="Toseland A."/>
            <person name="Valas R."/>
            <person name="Veluchamy A."/>
            <person name="Ward B.J."/>
            <person name="Allen A."/>
            <person name="Barry K."/>
            <person name="Falciatore A."/>
            <person name="Ferrante M."/>
            <person name="Fortunato A.E."/>
            <person name="Gloeckner G."/>
            <person name="Gruber A."/>
            <person name="Hipkin R."/>
            <person name="Janech M."/>
            <person name="Kroth P."/>
            <person name="Leese F."/>
            <person name="Lindquist E."/>
            <person name="Lyon B.R."/>
            <person name="Martin J."/>
            <person name="Mayer C."/>
            <person name="Parker M."/>
            <person name="Quesneville H."/>
            <person name="Raymond J."/>
            <person name="Uhlig C."/>
            <person name="Valentin K.U."/>
            <person name="Worden A.Z."/>
            <person name="Armbrust E.V."/>
            <person name="Bowler C."/>
            <person name="Green B."/>
            <person name="Moulton V."/>
            <person name="Van Oosterhout C."/>
            <person name="Grigoriev I."/>
        </authorList>
    </citation>
    <scope>NUCLEOTIDE SEQUENCE [LARGE SCALE GENOMIC DNA]</scope>
    <source>
        <strain evidence="3 4">CCMP1102</strain>
    </source>
</reference>
<dbReference type="EMBL" id="KV784355">
    <property type="protein sequence ID" value="OEU19874.1"/>
    <property type="molecule type" value="Genomic_DNA"/>
</dbReference>
<organism evidence="3 4">
    <name type="scientific">Fragilariopsis cylindrus CCMP1102</name>
    <dbReference type="NCBI Taxonomy" id="635003"/>
    <lineage>
        <taxon>Eukaryota</taxon>
        <taxon>Sar</taxon>
        <taxon>Stramenopiles</taxon>
        <taxon>Ochrophyta</taxon>
        <taxon>Bacillariophyta</taxon>
        <taxon>Bacillariophyceae</taxon>
        <taxon>Bacillariophycidae</taxon>
        <taxon>Bacillariales</taxon>
        <taxon>Bacillariaceae</taxon>
        <taxon>Fragilariopsis</taxon>
    </lineage>
</organism>